<dbReference type="PANTHER" id="PTHR48081:SF13">
    <property type="entry name" value="ALPHA_BETA HYDROLASE"/>
    <property type="match status" value="1"/>
</dbReference>
<accession>A0A934S2I9</accession>
<keyword evidence="5" id="KW-1185">Reference proteome</keyword>
<organism evidence="4 5">
    <name type="scientific">Pelagicoccus mobilis</name>
    <dbReference type="NCBI Taxonomy" id="415221"/>
    <lineage>
        <taxon>Bacteria</taxon>
        <taxon>Pseudomonadati</taxon>
        <taxon>Verrucomicrobiota</taxon>
        <taxon>Opitutia</taxon>
        <taxon>Puniceicoccales</taxon>
        <taxon>Pelagicoccaceae</taxon>
        <taxon>Pelagicoccus</taxon>
    </lineage>
</organism>
<evidence type="ECO:0000256" key="1">
    <source>
        <dbReference type="ARBA" id="ARBA00022801"/>
    </source>
</evidence>
<dbReference type="GO" id="GO:0016787">
    <property type="term" value="F:hydrolase activity"/>
    <property type="evidence" value="ECO:0007669"/>
    <property type="project" value="UniProtKB-KW"/>
</dbReference>
<comment type="caution">
    <text evidence="4">The sequence shown here is derived from an EMBL/GenBank/DDBJ whole genome shotgun (WGS) entry which is preliminary data.</text>
</comment>
<evidence type="ECO:0000259" key="3">
    <source>
        <dbReference type="Pfam" id="PF20434"/>
    </source>
</evidence>
<feature type="signal peptide" evidence="2">
    <location>
        <begin position="1"/>
        <end position="17"/>
    </location>
</feature>
<dbReference type="SUPFAM" id="SSF53474">
    <property type="entry name" value="alpha/beta-Hydrolases"/>
    <property type="match status" value="1"/>
</dbReference>
<dbReference type="InterPro" id="IPR049492">
    <property type="entry name" value="BD-FAE-like_dom"/>
</dbReference>
<dbReference type="AlphaFoldDB" id="A0A934S2I9"/>
<dbReference type="PANTHER" id="PTHR48081">
    <property type="entry name" value="AB HYDROLASE SUPERFAMILY PROTEIN C4A8.06C"/>
    <property type="match status" value="1"/>
</dbReference>
<reference evidence="4" key="1">
    <citation type="submission" date="2021-01" db="EMBL/GenBank/DDBJ databases">
        <title>Modified the classification status of verrucomicrobia.</title>
        <authorList>
            <person name="Feng X."/>
        </authorList>
    </citation>
    <scope>NUCLEOTIDE SEQUENCE</scope>
    <source>
        <strain evidence="4">KCTC 13126</strain>
    </source>
</reference>
<feature type="chain" id="PRO_5038025221" evidence="2">
    <location>
        <begin position="18"/>
        <end position="280"/>
    </location>
</feature>
<gene>
    <name evidence="4" type="ORF">JIN87_15295</name>
</gene>
<dbReference type="InterPro" id="IPR050300">
    <property type="entry name" value="GDXG_lipolytic_enzyme"/>
</dbReference>
<dbReference type="InterPro" id="IPR029058">
    <property type="entry name" value="AB_hydrolase_fold"/>
</dbReference>
<feature type="domain" description="BD-FAE-like" evidence="3">
    <location>
        <begin position="35"/>
        <end position="241"/>
    </location>
</feature>
<sequence length="280" mass="30743">MRSLVTTLILFLLPLLAAKPTTLEFAKVDNTPLFLDLYLPENEDSPGLIVWVHGGAWRAGSRESVPIRPLLEKGWAIASVDYRLSTQAKFPAQIHDIKAAIRYLRANEESYTYNASKIIIAGASAGGHLAALVGVTNDHPKLEGEIGDRLETSSSVQCTVSFFGASNLTTILKQSTPHGLKVRVPSLDLFLGAQPNDDPETAKLASPVFHVDPSDPPCLLIHGAQDPQMPVNQSLELQGKLEEHSIPHHLEIIYDGKHGGPSFYDAKRITLIDRFLRDRF</sequence>
<protein>
    <submittedName>
        <fullName evidence="4">Alpha/beta hydrolase</fullName>
    </submittedName>
</protein>
<dbReference type="EMBL" id="JAENIL010000028">
    <property type="protein sequence ID" value="MBK1878244.1"/>
    <property type="molecule type" value="Genomic_DNA"/>
</dbReference>
<dbReference type="Proteomes" id="UP000617628">
    <property type="component" value="Unassembled WGS sequence"/>
</dbReference>
<keyword evidence="2" id="KW-0732">Signal</keyword>
<evidence type="ECO:0000313" key="4">
    <source>
        <dbReference type="EMBL" id="MBK1878244.1"/>
    </source>
</evidence>
<name>A0A934S2I9_9BACT</name>
<evidence type="ECO:0000256" key="2">
    <source>
        <dbReference type="SAM" id="SignalP"/>
    </source>
</evidence>
<proteinExistence type="predicted"/>
<dbReference type="Gene3D" id="3.40.50.1820">
    <property type="entry name" value="alpha/beta hydrolase"/>
    <property type="match status" value="1"/>
</dbReference>
<dbReference type="Pfam" id="PF20434">
    <property type="entry name" value="BD-FAE"/>
    <property type="match status" value="1"/>
</dbReference>
<dbReference type="RefSeq" id="WP_200356457.1">
    <property type="nucleotide sequence ID" value="NZ_JAENIL010000028.1"/>
</dbReference>
<evidence type="ECO:0000313" key="5">
    <source>
        <dbReference type="Proteomes" id="UP000617628"/>
    </source>
</evidence>
<keyword evidence="1 4" id="KW-0378">Hydrolase</keyword>